<gene>
    <name evidence="1" type="ORF">JBS370_LOCUS23845</name>
</gene>
<accession>A0A819L7I3</accession>
<evidence type="ECO:0000313" key="2">
    <source>
        <dbReference type="Proteomes" id="UP000663836"/>
    </source>
</evidence>
<sequence length="112" mass="12938">MFMEKISMVLLMNQIFEKLLMIYSIDVKMTLTTSSTNGNNKSTSTYHTLCSWSEIPHHPGLIYTMTQMTNNPVILMIIPSIVRLTVSVNRRLKYSLYRSWTSNGIVNVDIQF</sequence>
<organism evidence="1 2">
    <name type="scientific">Rotaria sordida</name>
    <dbReference type="NCBI Taxonomy" id="392033"/>
    <lineage>
        <taxon>Eukaryota</taxon>
        <taxon>Metazoa</taxon>
        <taxon>Spiralia</taxon>
        <taxon>Gnathifera</taxon>
        <taxon>Rotifera</taxon>
        <taxon>Eurotatoria</taxon>
        <taxon>Bdelloidea</taxon>
        <taxon>Philodinida</taxon>
        <taxon>Philodinidae</taxon>
        <taxon>Rotaria</taxon>
    </lineage>
</organism>
<proteinExistence type="predicted"/>
<dbReference type="EMBL" id="CAJOBD010003587">
    <property type="protein sequence ID" value="CAF3956614.1"/>
    <property type="molecule type" value="Genomic_DNA"/>
</dbReference>
<comment type="caution">
    <text evidence="1">The sequence shown here is derived from an EMBL/GenBank/DDBJ whole genome shotgun (WGS) entry which is preliminary data.</text>
</comment>
<name>A0A819L7I3_9BILA</name>
<protein>
    <submittedName>
        <fullName evidence="1">Uncharacterized protein</fullName>
    </submittedName>
</protein>
<reference evidence="1" key="1">
    <citation type="submission" date="2021-02" db="EMBL/GenBank/DDBJ databases">
        <authorList>
            <person name="Nowell W R."/>
        </authorList>
    </citation>
    <scope>NUCLEOTIDE SEQUENCE</scope>
</reference>
<evidence type="ECO:0000313" key="1">
    <source>
        <dbReference type="EMBL" id="CAF3956614.1"/>
    </source>
</evidence>
<dbReference type="AlphaFoldDB" id="A0A819L7I3"/>
<dbReference type="Proteomes" id="UP000663836">
    <property type="component" value="Unassembled WGS sequence"/>
</dbReference>